<sequence length="201" mass="22473">MNKRRFHAASTVWNDQMCVSGGLGGEVLSSVELYNPVVNTWTNIASMQTKRWEHALVFYNGRLFTFGGSDGDVFGSLSRLNSMESFDPREGKWKFLQPMNEGRSGLSGVVYYDEIYAVGGSNLKSVECYNFRTNTWTKVRNMNKKRAGSCACVVNGKIYVIGGAHDDALNTTEAYDATTNEWKIEETNMETPRIYASVVAL</sequence>
<reference evidence="2" key="3">
    <citation type="submission" date="2025-09" db="UniProtKB">
        <authorList>
            <consortium name="Ensembl"/>
        </authorList>
    </citation>
    <scope>IDENTIFICATION</scope>
</reference>
<dbReference type="OMA" id="CYDFEAK"/>
<keyword evidence="3" id="KW-1185">Reference proteome</keyword>
<dbReference type="Pfam" id="PF24681">
    <property type="entry name" value="Kelch_KLHDC2_KLHL20_DRC7"/>
    <property type="match status" value="1"/>
</dbReference>
<dbReference type="HOGENOM" id="CLU_004253_10_3_1"/>
<organism evidence="2 3">
    <name type="scientific">Ciona intestinalis</name>
    <name type="common">Transparent sea squirt</name>
    <name type="synonym">Ascidia intestinalis</name>
    <dbReference type="NCBI Taxonomy" id="7719"/>
    <lineage>
        <taxon>Eukaryota</taxon>
        <taxon>Metazoa</taxon>
        <taxon>Chordata</taxon>
        <taxon>Tunicata</taxon>
        <taxon>Ascidiacea</taxon>
        <taxon>Phlebobranchia</taxon>
        <taxon>Cionidae</taxon>
        <taxon>Ciona</taxon>
    </lineage>
</organism>
<dbReference type="GeneTree" id="ENSGT00940000164156"/>
<dbReference type="SMART" id="SM00612">
    <property type="entry name" value="Kelch"/>
    <property type="match status" value="4"/>
</dbReference>
<dbReference type="PANTHER" id="PTHR45632">
    <property type="entry name" value="LD33804P"/>
    <property type="match status" value="1"/>
</dbReference>
<keyword evidence="1" id="KW-0880">Kelch repeat</keyword>
<dbReference type="Gene3D" id="2.120.10.80">
    <property type="entry name" value="Kelch-type beta propeller"/>
    <property type="match status" value="2"/>
</dbReference>
<dbReference type="InterPro" id="IPR006652">
    <property type="entry name" value="Kelch_1"/>
</dbReference>
<name>F6Q6R7_CIOIN</name>
<evidence type="ECO:0008006" key="4">
    <source>
        <dbReference type="Google" id="ProtNLM"/>
    </source>
</evidence>
<dbReference type="PANTHER" id="PTHR45632:SF26">
    <property type="entry name" value="BTB DOMAIN-CONTAINING PROTEIN"/>
    <property type="match status" value="1"/>
</dbReference>
<dbReference type="Proteomes" id="UP000008144">
    <property type="component" value="Unassembled WGS sequence"/>
</dbReference>
<evidence type="ECO:0000313" key="2">
    <source>
        <dbReference type="Ensembl" id="ENSCINP00000020476.3"/>
    </source>
</evidence>
<reference evidence="3" key="1">
    <citation type="journal article" date="2002" name="Science">
        <title>The draft genome of Ciona intestinalis: insights into chordate and vertebrate origins.</title>
        <authorList>
            <person name="Dehal P."/>
            <person name="Satou Y."/>
            <person name="Campbell R.K."/>
            <person name="Chapman J."/>
            <person name="Degnan B."/>
            <person name="De Tomaso A."/>
            <person name="Davidson B."/>
            <person name="Di Gregorio A."/>
            <person name="Gelpke M."/>
            <person name="Goodstein D.M."/>
            <person name="Harafuji N."/>
            <person name="Hastings K.E."/>
            <person name="Ho I."/>
            <person name="Hotta K."/>
            <person name="Huang W."/>
            <person name="Kawashima T."/>
            <person name="Lemaire P."/>
            <person name="Martinez D."/>
            <person name="Meinertzhagen I.A."/>
            <person name="Necula S."/>
            <person name="Nonaka M."/>
            <person name="Putnam N."/>
            <person name="Rash S."/>
            <person name="Saiga H."/>
            <person name="Satake M."/>
            <person name="Terry A."/>
            <person name="Yamada L."/>
            <person name="Wang H.G."/>
            <person name="Awazu S."/>
            <person name="Azumi K."/>
            <person name="Boore J."/>
            <person name="Branno M."/>
            <person name="Chin-Bow S."/>
            <person name="DeSantis R."/>
            <person name="Doyle S."/>
            <person name="Francino P."/>
            <person name="Keys D.N."/>
            <person name="Haga S."/>
            <person name="Hayashi H."/>
            <person name="Hino K."/>
            <person name="Imai K.S."/>
            <person name="Inaba K."/>
            <person name="Kano S."/>
            <person name="Kobayashi K."/>
            <person name="Kobayashi M."/>
            <person name="Lee B.I."/>
            <person name="Makabe K.W."/>
            <person name="Manohar C."/>
            <person name="Matassi G."/>
            <person name="Medina M."/>
            <person name="Mochizuki Y."/>
            <person name="Mount S."/>
            <person name="Morishita T."/>
            <person name="Miura S."/>
            <person name="Nakayama A."/>
            <person name="Nishizaka S."/>
            <person name="Nomoto H."/>
            <person name="Ohta F."/>
            <person name="Oishi K."/>
            <person name="Rigoutsos I."/>
            <person name="Sano M."/>
            <person name="Sasaki A."/>
            <person name="Sasakura Y."/>
            <person name="Shoguchi E."/>
            <person name="Shin-i T."/>
            <person name="Spagnuolo A."/>
            <person name="Stainier D."/>
            <person name="Suzuki M.M."/>
            <person name="Tassy O."/>
            <person name="Takatori N."/>
            <person name="Tokuoka M."/>
            <person name="Yagi K."/>
            <person name="Yoshizaki F."/>
            <person name="Wada S."/>
            <person name="Zhang C."/>
            <person name="Hyatt P.D."/>
            <person name="Larimer F."/>
            <person name="Detter C."/>
            <person name="Doggett N."/>
            <person name="Glavina T."/>
            <person name="Hawkins T."/>
            <person name="Richardson P."/>
            <person name="Lucas S."/>
            <person name="Kohara Y."/>
            <person name="Levine M."/>
            <person name="Satoh N."/>
            <person name="Rokhsar D.S."/>
        </authorList>
    </citation>
    <scope>NUCLEOTIDE SEQUENCE [LARGE SCALE GENOMIC DNA]</scope>
</reference>
<accession>F6Q6R7</accession>
<dbReference type="AlphaFoldDB" id="F6Q6R7"/>
<evidence type="ECO:0000256" key="1">
    <source>
        <dbReference type="ARBA" id="ARBA00022441"/>
    </source>
</evidence>
<evidence type="ECO:0000313" key="3">
    <source>
        <dbReference type="Proteomes" id="UP000008144"/>
    </source>
</evidence>
<dbReference type="Ensembl" id="ENSCINT00000020476.3">
    <property type="protein sequence ID" value="ENSCINP00000020476.3"/>
    <property type="gene ID" value="ENSCING00000010291.3"/>
</dbReference>
<dbReference type="SUPFAM" id="SSF117281">
    <property type="entry name" value="Kelch motif"/>
    <property type="match status" value="1"/>
</dbReference>
<dbReference type="InterPro" id="IPR015915">
    <property type="entry name" value="Kelch-typ_b-propeller"/>
</dbReference>
<proteinExistence type="predicted"/>
<protein>
    <recommendedName>
        <fullName evidence="4">BACK domain-containing protein</fullName>
    </recommendedName>
</protein>
<dbReference type="InParanoid" id="F6Q6R7"/>
<reference evidence="2" key="2">
    <citation type="submission" date="2025-08" db="UniProtKB">
        <authorList>
            <consortium name="Ensembl"/>
        </authorList>
    </citation>
    <scope>IDENTIFICATION</scope>
</reference>
<dbReference type="STRING" id="7719.ENSCINP00000020476"/>